<dbReference type="Proteomes" id="UP000005426">
    <property type="component" value="Unassembled WGS sequence"/>
</dbReference>
<name>G9NLG1_HYPAI</name>
<evidence type="ECO:0000313" key="3">
    <source>
        <dbReference type="Proteomes" id="UP000005426"/>
    </source>
</evidence>
<evidence type="ECO:0000256" key="1">
    <source>
        <dbReference type="SAM" id="MobiDB-lite"/>
    </source>
</evidence>
<dbReference type="HOGENOM" id="CLU_2146211_0_0_1"/>
<accession>G9NLG1</accession>
<protein>
    <submittedName>
        <fullName evidence="2">Uncharacterized protein</fullName>
    </submittedName>
</protein>
<dbReference type="AlphaFoldDB" id="G9NLG1"/>
<reference evidence="2 3" key="1">
    <citation type="journal article" date="2011" name="Genome Biol.">
        <title>Comparative genome sequence analysis underscores mycoparasitism as the ancestral life style of Trichoderma.</title>
        <authorList>
            <person name="Kubicek C.P."/>
            <person name="Herrera-Estrella A."/>
            <person name="Seidl-Seiboth V."/>
            <person name="Martinez D.A."/>
            <person name="Druzhinina I.S."/>
            <person name="Thon M."/>
            <person name="Zeilinger S."/>
            <person name="Casas-Flores S."/>
            <person name="Horwitz B.A."/>
            <person name="Mukherjee P.K."/>
            <person name="Mukherjee M."/>
            <person name="Kredics L."/>
            <person name="Alcaraz L.D."/>
            <person name="Aerts A."/>
            <person name="Antal Z."/>
            <person name="Atanasova L."/>
            <person name="Cervantes-Badillo M.G."/>
            <person name="Challacombe J."/>
            <person name="Chertkov O."/>
            <person name="McCluskey K."/>
            <person name="Coulpier F."/>
            <person name="Deshpande N."/>
            <person name="von Doehren H."/>
            <person name="Ebbole D.J."/>
            <person name="Esquivel-Naranjo E.U."/>
            <person name="Fekete E."/>
            <person name="Flipphi M."/>
            <person name="Glaser F."/>
            <person name="Gomez-Rodriguez E.Y."/>
            <person name="Gruber S."/>
            <person name="Han C."/>
            <person name="Henrissat B."/>
            <person name="Hermosa R."/>
            <person name="Hernandez-Onate M."/>
            <person name="Karaffa L."/>
            <person name="Kosti I."/>
            <person name="Le Crom S."/>
            <person name="Lindquist E."/>
            <person name="Lucas S."/>
            <person name="Luebeck M."/>
            <person name="Luebeck P.S."/>
            <person name="Margeot A."/>
            <person name="Metz B."/>
            <person name="Misra M."/>
            <person name="Nevalainen H."/>
            <person name="Omann M."/>
            <person name="Packer N."/>
            <person name="Perrone G."/>
            <person name="Uresti-Rivera E.E."/>
            <person name="Salamov A."/>
            <person name="Schmoll M."/>
            <person name="Seiboth B."/>
            <person name="Shapiro H."/>
            <person name="Sukno S."/>
            <person name="Tamayo-Ramos J.A."/>
            <person name="Tisch D."/>
            <person name="Wiest A."/>
            <person name="Wilkinson H.H."/>
            <person name="Zhang M."/>
            <person name="Coutinho P.M."/>
            <person name="Kenerley C.M."/>
            <person name="Monte E."/>
            <person name="Baker S.E."/>
            <person name="Grigoriev I.V."/>
        </authorList>
    </citation>
    <scope>NUCLEOTIDE SEQUENCE [LARGE SCALE GENOMIC DNA]</scope>
    <source>
        <strain evidence="3">ATCC 20476 / IMI 206040</strain>
    </source>
</reference>
<keyword evidence="3" id="KW-1185">Reference proteome</keyword>
<dbReference type="KEGG" id="tatv:25782622"/>
<dbReference type="EMBL" id="ABDG02000018">
    <property type="protein sequence ID" value="EHK48725.1"/>
    <property type="molecule type" value="Genomic_DNA"/>
</dbReference>
<comment type="caution">
    <text evidence="2">The sequence shown here is derived from an EMBL/GenBank/DDBJ whole genome shotgun (WGS) entry which is preliminary data.</text>
</comment>
<organism evidence="2 3">
    <name type="scientific">Hypocrea atroviridis (strain ATCC 20476 / IMI 206040)</name>
    <name type="common">Trichoderma atroviride</name>
    <dbReference type="NCBI Taxonomy" id="452589"/>
    <lineage>
        <taxon>Eukaryota</taxon>
        <taxon>Fungi</taxon>
        <taxon>Dikarya</taxon>
        <taxon>Ascomycota</taxon>
        <taxon>Pezizomycotina</taxon>
        <taxon>Sordariomycetes</taxon>
        <taxon>Hypocreomycetidae</taxon>
        <taxon>Hypocreales</taxon>
        <taxon>Hypocreaceae</taxon>
        <taxon>Trichoderma</taxon>
    </lineage>
</organism>
<proteinExistence type="predicted"/>
<gene>
    <name evidence="2" type="ORF">TRIATDRAFT_305527</name>
</gene>
<dbReference type="GeneID" id="25782622"/>
<feature type="compositionally biased region" description="Polar residues" evidence="1">
    <location>
        <begin position="91"/>
        <end position="112"/>
    </location>
</feature>
<feature type="region of interest" description="Disordered" evidence="1">
    <location>
        <begin position="61"/>
        <end position="112"/>
    </location>
</feature>
<dbReference type="OrthoDB" id="10585108at2759"/>
<sequence>MDEPDGALQARTTDEDASLFNMLPRYDDGYDWMSDPEGRLLQVSNDHQSIDAPYSPEYEIEPGLSPDSSLQGANFPTPTSIGQDFVMPATPSENAFEQSSGMSSFNNLNSVV</sequence>
<evidence type="ECO:0000313" key="2">
    <source>
        <dbReference type="EMBL" id="EHK48725.1"/>
    </source>
</evidence>
<feature type="compositionally biased region" description="Polar residues" evidence="1">
    <location>
        <begin position="66"/>
        <end position="82"/>
    </location>
</feature>